<keyword evidence="3" id="KW-1185">Reference proteome</keyword>
<dbReference type="SUPFAM" id="SSF54593">
    <property type="entry name" value="Glyoxalase/Bleomycin resistance protein/Dihydroxybiphenyl dioxygenase"/>
    <property type="match status" value="1"/>
</dbReference>
<accession>A0ABV9ZQ56</accession>
<name>A0ABV9ZQ56_9PSEU</name>
<dbReference type="Pfam" id="PF00903">
    <property type="entry name" value="Glyoxalase"/>
    <property type="match status" value="1"/>
</dbReference>
<feature type="domain" description="Glyoxalase/fosfomycin resistance/dioxygenase" evidence="1">
    <location>
        <begin position="8"/>
        <end position="122"/>
    </location>
</feature>
<organism evidence="2 3">
    <name type="scientific">Actinomycetospora rhizophila</name>
    <dbReference type="NCBI Taxonomy" id="1416876"/>
    <lineage>
        <taxon>Bacteria</taxon>
        <taxon>Bacillati</taxon>
        <taxon>Actinomycetota</taxon>
        <taxon>Actinomycetes</taxon>
        <taxon>Pseudonocardiales</taxon>
        <taxon>Pseudonocardiaceae</taxon>
        <taxon>Actinomycetospora</taxon>
    </lineage>
</organism>
<comment type="caution">
    <text evidence="2">The sequence shown here is derived from an EMBL/GenBank/DDBJ whole genome shotgun (WGS) entry which is preliminary data.</text>
</comment>
<dbReference type="RefSeq" id="WP_378024745.1">
    <property type="nucleotide sequence ID" value="NZ_JBHSKG010000026.1"/>
</dbReference>
<dbReference type="Proteomes" id="UP001596175">
    <property type="component" value="Unassembled WGS sequence"/>
</dbReference>
<dbReference type="InterPro" id="IPR029068">
    <property type="entry name" value="Glyas_Bleomycin-R_OHBP_Dase"/>
</dbReference>
<sequence>MSAQIDGILQVKLPVTDLARSVPWYCAVLGLRLWIEFVEDGELCGAGLIDDEAGFGLALRDRRATVSAPHLRGFDVVALRPTSYAALEVLAARCADLGVEHSGIQGTPDGAHLDIPDPDGTVLRLYHYTGPTSGFTGMEMRDGAFVGTYDTPRSLA</sequence>
<protein>
    <submittedName>
        <fullName evidence="2">VOC family protein</fullName>
    </submittedName>
</protein>
<proteinExistence type="predicted"/>
<evidence type="ECO:0000313" key="2">
    <source>
        <dbReference type="EMBL" id="MFC5142629.1"/>
    </source>
</evidence>
<evidence type="ECO:0000259" key="1">
    <source>
        <dbReference type="Pfam" id="PF00903"/>
    </source>
</evidence>
<dbReference type="InterPro" id="IPR004360">
    <property type="entry name" value="Glyas_Fos-R_dOase_dom"/>
</dbReference>
<reference evidence="3" key="1">
    <citation type="journal article" date="2019" name="Int. J. Syst. Evol. Microbiol.">
        <title>The Global Catalogue of Microorganisms (GCM) 10K type strain sequencing project: providing services to taxonomists for standard genome sequencing and annotation.</title>
        <authorList>
            <consortium name="The Broad Institute Genomics Platform"/>
            <consortium name="The Broad Institute Genome Sequencing Center for Infectious Disease"/>
            <person name="Wu L."/>
            <person name="Ma J."/>
        </authorList>
    </citation>
    <scope>NUCLEOTIDE SEQUENCE [LARGE SCALE GENOMIC DNA]</scope>
    <source>
        <strain evidence="3">XZYJ18</strain>
    </source>
</reference>
<gene>
    <name evidence="2" type="ORF">ACFPK1_30685</name>
</gene>
<dbReference type="EMBL" id="JBHSKG010000026">
    <property type="protein sequence ID" value="MFC5142629.1"/>
    <property type="molecule type" value="Genomic_DNA"/>
</dbReference>
<evidence type="ECO:0000313" key="3">
    <source>
        <dbReference type="Proteomes" id="UP001596175"/>
    </source>
</evidence>
<dbReference type="Gene3D" id="3.10.180.10">
    <property type="entry name" value="2,3-Dihydroxybiphenyl 1,2-Dioxygenase, domain 1"/>
    <property type="match status" value="1"/>
</dbReference>